<gene>
    <name evidence="1" type="ORF">MENTE1834_LOCUS28169</name>
</gene>
<organism evidence="1 2">
    <name type="scientific">Meloidogyne enterolobii</name>
    <name type="common">Root-knot nematode worm</name>
    <name type="synonym">Meloidogyne mayaguensis</name>
    <dbReference type="NCBI Taxonomy" id="390850"/>
    <lineage>
        <taxon>Eukaryota</taxon>
        <taxon>Metazoa</taxon>
        <taxon>Ecdysozoa</taxon>
        <taxon>Nematoda</taxon>
        <taxon>Chromadorea</taxon>
        <taxon>Rhabditida</taxon>
        <taxon>Tylenchina</taxon>
        <taxon>Tylenchomorpha</taxon>
        <taxon>Tylenchoidea</taxon>
        <taxon>Meloidogynidae</taxon>
        <taxon>Meloidogyninae</taxon>
        <taxon>Meloidogyne</taxon>
    </lineage>
</organism>
<accession>A0ACB0ZPV2</accession>
<proteinExistence type="predicted"/>
<evidence type="ECO:0000313" key="2">
    <source>
        <dbReference type="Proteomes" id="UP001497535"/>
    </source>
</evidence>
<evidence type="ECO:0000313" key="1">
    <source>
        <dbReference type="EMBL" id="CAK5080960.1"/>
    </source>
</evidence>
<comment type="caution">
    <text evidence="1">The sequence shown here is derived from an EMBL/GenBank/DDBJ whole genome shotgun (WGS) entry which is preliminary data.</text>
</comment>
<name>A0ACB0ZPV2_MELEN</name>
<dbReference type="Proteomes" id="UP001497535">
    <property type="component" value="Unassembled WGS sequence"/>
</dbReference>
<protein>
    <submittedName>
        <fullName evidence="1">Uncharacterized protein</fullName>
    </submittedName>
</protein>
<reference evidence="1" key="1">
    <citation type="submission" date="2023-11" db="EMBL/GenBank/DDBJ databases">
        <authorList>
            <person name="Poullet M."/>
        </authorList>
    </citation>
    <scope>NUCLEOTIDE SEQUENCE</scope>
    <source>
        <strain evidence="1">E1834</strain>
    </source>
</reference>
<sequence length="60" mass="7218">MFKLWEDVISERDAINEFYEEAEKVKDNYEGIYMNDSYYDYLFVPNTKDANGKINHKISI</sequence>
<dbReference type="EMBL" id="CAVMJV010000043">
    <property type="protein sequence ID" value="CAK5080960.1"/>
    <property type="molecule type" value="Genomic_DNA"/>
</dbReference>
<keyword evidence="2" id="KW-1185">Reference proteome</keyword>